<dbReference type="EMBL" id="RSCD01000029">
    <property type="protein sequence ID" value="RSH81571.1"/>
    <property type="molecule type" value="Genomic_DNA"/>
</dbReference>
<evidence type="ECO:0000256" key="6">
    <source>
        <dbReference type="ARBA" id="ARBA00022737"/>
    </source>
</evidence>
<dbReference type="SMART" id="SM00355">
    <property type="entry name" value="ZnF_C2H2"/>
    <property type="match status" value="2"/>
</dbReference>
<evidence type="ECO:0000256" key="13">
    <source>
        <dbReference type="ARBA" id="ARBA00023242"/>
    </source>
</evidence>
<keyword evidence="4" id="KW-1017">Isopeptide bond</keyword>
<dbReference type="InterPro" id="IPR036236">
    <property type="entry name" value="Znf_C2H2_sf"/>
</dbReference>
<feature type="compositionally biased region" description="Pro residues" evidence="15">
    <location>
        <begin position="296"/>
        <end position="308"/>
    </location>
</feature>
<feature type="region of interest" description="Disordered" evidence="15">
    <location>
        <begin position="382"/>
        <end position="515"/>
    </location>
</feature>
<keyword evidence="8" id="KW-0862">Zinc</keyword>
<dbReference type="Gene3D" id="3.30.160.60">
    <property type="entry name" value="Classic Zinc Finger"/>
    <property type="match status" value="2"/>
</dbReference>
<dbReference type="PANTHER" id="PTHR24394">
    <property type="entry name" value="ZINC FINGER PROTEIN"/>
    <property type="match status" value="1"/>
</dbReference>
<proteinExistence type="inferred from homology"/>
<dbReference type="Proteomes" id="UP000279259">
    <property type="component" value="Unassembled WGS sequence"/>
</dbReference>
<dbReference type="GO" id="GO:0008270">
    <property type="term" value="F:zinc ion binding"/>
    <property type="evidence" value="ECO:0007669"/>
    <property type="project" value="UniProtKB-KW"/>
</dbReference>
<feature type="compositionally biased region" description="Polar residues" evidence="15">
    <location>
        <begin position="59"/>
        <end position="75"/>
    </location>
</feature>
<protein>
    <recommendedName>
        <fullName evidence="16">C2H2-type domain-containing protein</fullName>
    </recommendedName>
</protein>
<evidence type="ECO:0000256" key="3">
    <source>
        <dbReference type="ARBA" id="ARBA00006991"/>
    </source>
</evidence>
<accession>A0A427XS23</accession>
<dbReference type="FunFam" id="3.30.160.60:FF:000065">
    <property type="entry name" value="B-cell CLL/lymphoma 6, member B"/>
    <property type="match status" value="1"/>
</dbReference>
<keyword evidence="5" id="KW-0479">Metal-binding</keyword>
<feature type="compositionally biased region" description="Pro residues" evidence="15">
    <location>
        <begin position="264"/>
        <end position="273"/>
    </location>
</feature>
<evidence type="ECO:0000256" key="7">
    <source>
        <dbReference type="ARBA" id="ARBA00022771"/>
    </source>
</evidence>
<feature type="domain" description="C2H2-type" evidence="16">
    <location>
        <begin position="190"/>
        <end position="217"/>
    </location>
</feature>
<comment type="function">
    <text evidence="1">May be involved in transcriptional regulation.</text>
</comment>
<name>A0A427XS23_9TREE</name>
<keyword evidence="13" id="KW-0539">Nucleus</keyword>
<evidence type="ECO:0000256" key="1">
    <source>
        <dbReference type="ARBA" id="ARBA00003767"/>
    </source>
</evidence>
<comment type="similarity">
    <text evidence="3">Belongs to the krueppel C2H2-type zinc-finger protein family.</text>
</comment>
<gene>
    <name evidence="17" type="ORF">EHS25_006193</name>
</gene>
<evidence type="ECO:0000256" key="10">
    <source>
        <dbReference type="ARBA" id="ARBA00023015"/>
    </source>
</evidence>
<evidence type="ECO:0000256" key="11">
    <source>
        <dbReference type="ARBA" id="ARBA00023125"/>
    </source>
</evidence>
<evidence type="ECO:0000256" key="9">
    <source>
        <dbReference type="ARBA" id="ARBA00022843"/>
    </source>
</evidence>
<evidence type="ECO:0000256" key="2">
    <source>
        <dbReference type="ARBA" id="ARBA00004123"/>
    </source>
</evidence>
<keyword evidence="7 14" id="KW-0863">Zinc-finger</keyword>
<dbReference type="PROSITE" id="PS00028">
    <property type="entry name" value="ZINC_FINGER_C2H2_1"/>
    <property type="match status" value="1"/>
</dbReference>
<dbReference type="OrthoDB" id="8922241at2759"/>
<keyword evidence="9" id="KW-0832">Ubl conjugation</keyword>
<evidence type="ECO:0000259" key="16">
    <source>
        <dbReference type="PROSITE" id="PS50157"/>
    </source>
</evidence>
<dbReference type="FunFam" id="3.30.160.60:FF:000247">
    <property type="entry name" value="Zinc finger protein 236"/>
    <property type="match status" value="1"/>
</dbReference>
<evidence type="ECO:0000256" key="14">
    <source>
        <dbReference type="PROSITE-ProRule" id="PRU00042"/>
    </source>
</evidence>
<feature type="region of interest" description="Disordered" evidence="15">
    <location>
        <begin position="50"/>
        <end position="101"/>
    </location>
</feature>
<keyword evidence="10" id="KW-0805">Transcription regulation</keyword>
<dbReference type="PROSITE" id="PS50157">
    <property type="entry name" value="ZINC_FINGER_C2H2_2"/>
    <property type="match status" value="2"/>
</dbReference>
<feature type="domain" description="C2H2-type" evidence="16">
    <location>
        <begin position="218"/>
        <end position="236"/>
    </location>
</feature>
<dbReference type="SUPFAM" id="SSF57667">
    <property type="entry name" value="beta-beta-alpha zinc fingers"/>
    <property type="match status" value="1"/>
</dbReference>
<dbReference type="PANTHER" id="PTHR24394:SF29">
    <property type="entry name" value="MYONEURIN"/>
    <property type="match status" value="1"/>
</dbReference>
<comment type="subcellular location">
    <subcellularLocation>
        <location evidence="2">Nucleus</location>
    </subcellularLocation>
</comment>
<feature type="compositionally biased region" description="Low complexity" evidence="15">
    <location>
        <begin position="1"/>
        <end position="25"/>
    </location>
</feature>
<dbReference type="InterPro" id="IPR013087">
    <property type="entry name" value="Znf_C2H2_type"/>
</dbReference>
<evidence type="ECO:0000256" key="4">
    <source>
        <dbReference type="ARBA" id="ARBA00022499"/>
    </source>
</evidence>
<feature type="compositionally biased region" description="Polar residues" evidence="15">
    <location>
        <begin position="274"/>
        <end position="294"/>
    </location>
</feature>
<dbReference type="AlphaFoldDB" id="A0A427XS23"/>
<evidence type="ECO:0000313" key="18">
    <source>
        <dbReference type="Proteomes" id="UP000279259"/>
    </source>
</evidence>
<keyword evidence="11" id="KW-0238">DNA-binding</keyword>
<dbReference type="GO" id="GO:0005634">
    <property type="term" value="C:nucleus"/>
    <property type="evidence" value="ECO:0007669"/>
    <property type="project" value="UniProtKB-SubCell"/>
</dbReference>
<dbReference type="GO" id="GO:0003677">
    <property type="term" value="F:DNA binding"/>
    <property type="evidence" value="ECO:0007669"/>
    <property type="project" value="UniProtKB-KW"/>
</dbReference>
<feature type="region of interest" description="Disordered" evidence="15">
    <location>
        <begin position="1"/>
        <end position="38"/>
    </location>
</feature>
<evidence type="ECO:0000313" key="17">
    <source>
        <dbReference type="EMBL" id="RSH81571.1"/>
    </source>
</evidence>
<evidence type="ECO:0000256" key="12">
    <source>
        <dbReference type="ARBA" id="ARBA00023163"/>
    </source>
</evidence>
<organism evidence="17 18">
    <name type="scientific">Saitozyma podzolica</name>
    <dbReference type="NCBI Taxonomy" id="1890683"/>
    <lineage>
        <taxon>Eukaryota</taxon>
        <taxon>Fungi</taxon>
        <taxon>Dikarya</taxon>
        <taxon>Basidiomycota</taxon>
        <taxon>Agaricomycotina</taxon>
        <taxon>Tremellomycetes</taxon>
        <taxon>Tremellales</taxon>
        <taxon>Trimorphomycetaceae</taxon>
        <taxon>Saitozyma</taxon>
    </lineage>
</organism>
<keyword evidence="18" id="KW-1185">Reference proteome</keyword>
<evidence type="ECO:0000256" key="5">
    <source>
        <dbReference type="ARBA" id="ARBA00022723"/>
    </source>
</evidence>
<dbReference type="GO" id="GO:0000981">
    <property type="term" value="F:DNA-binding transcription factor activity, RNA polymerase II-specific"/>
    <property type="evidence" value="ECO:0007669"/>
    <property type="project" value="TreeGrafter"/>
</dbReference>
<dbReference type="Pfam" id="PF00096">
    <property type="entry name" value="zf-C2H2"/>
    <property type="match status" value="2"/>
</dbReference>
<keyword evidence="6" id="KW-0677">Repeat</keyword>
<keyword evidence="12" id="KW-0804">Transcription</keyword>
<dbReference type="STRING" id="1890683.A0A427XS23"/>
<evidence type="ECO:0000256" key="15">
    <source>
        <dbReference type="SAM" id="MobiDB-lite"/>
    </source>
</evidence>
<evidence type="ECO:0000256" key="8">
    <source>
        <dbReference type="ARBA" id="ARBA00022833"/>
    </source>
</evidence>
<reference evidence="17 18" key="1">
    <citation type="submission" date="2018-11" db="EMBL/GenBank/DDBJ databases">
        <title>Genome sequence of Saitozyma podzolica DSM 27192.</title>
        <authorList>
            <person name="Aliyu H."/>
            <person name="Gorte O."/>
            <person name="Ochsenreither K."/>
        </authorList>
    </citation>
    <scope>NUCLEOTIDE SEQUENCE [LARGE SCALE GENOMIC DNA]</scope>
    <source>
        <strain evidence="17 18">DSM 27192</strain>
    </source>
</reference>
<comment type="caution">
    <text evidence="17">The sequence shown here is derived from an EMBL/GenBank/DDBJ whole genome shotgun (WGS) entry which is preliminary data.</text>
</comment>
<feature type="region of interest" description="Disordered" evidence="15">
    <location>
        <begin position="253"/>
        <end position="312"/>
    </location>
</feature>
<sequence>MHHSDPASAPPQHQQQPYGAPYYPSKQPPPSPFTNTAATLLTLVAHQWRTDPIPANLRPSPTTTGPYPFNRQNSGPYPPPMQQSPHTQSPQRPPMYPAPYYAAPYGQPTAADMPRSLSYPSNYAPGYPGYPPSMSAPSLVGHPPPTHPHLARHNTTPAMGEGMSSMDLGRQGPSLGYSFANRLPLVDRPFKCDECVQSFNRNHDLKRHKRIHLSVKPFGCDKCGKTFSRKDALRRHWLVKGCRGEDGATAPITPMYPINSQPPALSPPTPPEQISPTNTPSQGFPSSNHMSYSHPSAPPPLTTLPPRQPSDNSQIIVTPNDLPHQQMTRGSAGEVSVSLDEPLVIDPALANTGPASARTSHSSGDGVNGYFEGVVGIKGDGTALLEKTPSNGSPYSRYPPPSPQNGVHHHPYRRPLLSPGKGHPSPTSLGPDGKPMFAMPFSGHSYQNDGMLAPPIENGVKMEKSSSQASEGGDPASWQPQRWHRPSFPFPPPPGSNYNYDPSHSVEVGGHAYNQ</sequence>